<keyword evidence="3" id="KW-0347">Helicase</keyword>
<feature type="domain" description="DNA2/NAM7 helicase-like C-terminal" evidence="6">
    <location>
        <begin position="556"/>
        <end position="743"/>
    </location>
</feature>
<dbReference type="FunFam" id="3.40.50.300:FF:003992">
    <property type="entry name" value="Uncharacterized protein"/>
    <property type="match status" value="1"/>
</dbReference>
<dbReference type="GO" id="GO:0004386">
    <property type="term" value="F:helicase activity"/>
    <property type="evidence" value="ECO:0007669"/>
    <property type="project" value="UniProtKB-KW"/>
</dbReference>
<dbReference type="GO" id="GO:0005524">
    <property type="term" value="F:ATP binding"/>
    <property type="evidence" value="ECO:0007669"/>
    <property type="project" value="UniProtKB-KW"/>
</dbReference>
<dbReference type="Pfam" id="PF13086">
    <property type="entry name" value="AAA_11"/>
    <property type="match status" value="1"/>
</dbReference>
<dbReference type="Proteomes" id="UP000692954">
    <property type="component" value="Unassembled WGS sequence"/>
</dbReference>
<gene>
    <name evidence="7" type="ORF">PSON_ATCC_30995.1.T0500108</name>
</gene>
<evidence type="ECO:0000256" key="3">
    <source>
        <dbReference type="ARBA" id="ARBA00022806"/>
    </source>
</evidence>
<feature type="domain" description="DNA2/NAM7 helicase helicase" evidence="5">
    <location>
        <begin position="260"/>
        <end position="547"/>
    </location>
</feature>
<evidence type="ECO:0000259" key="5">
    <source>
        <dbReference type="Pfam" id="PF13086"/>
    </source>
</evidence>
<comment type="caution">
    <text evidence="7">The sequence shown here is derived from an EMBL/GenBank/DDBJ whole genome shotgun (WGS) entry which is preliminary data.</text>
</comment>
<dbReference type="FunFam" id="3.40.50.300:FF:000326">
    <property type="entry name" value="P-loop containing nucleoside triphosphate hydrolase"/>
    <property type="match status" value="1"/>
</dbReference>
<dbReference type="Pfam" id="PF13087">
    <property type="entry name" value="AAA_12"/>
    <property type="match status" value="1"/>
</dbReference>
<proteinExistence type="predicted"/>
<evidence type="ECO:0000313" key="7">
    <source>
        <dbReference type="EMBL" id="CAD8086625.1"/>
    </source>
</evidence>
<keyword evidence="8" id="KW-1185">Reference proteome</keyword>
<dbReference type="OrthoDB" id="6513042at2759"/>
<evidence type="ECO:0000256" key="1">
    <source>
        <dbReference type="ARBA" id="ARBA00022741"/>
    </source>
</evidence>
<evidence type="ECO:0000256" key="4">
    <source>
        <dbReference type="ARBA" id="ARBA00022840"/>
    </source>
</evidence>
<reference evidence="7" key="1">
    <citation type="submission" date="2021-01" db="EMBL/GenBank/DDBJ databases">
        <authorList>
            <consortium name="Genoscope - CEA"/>
            <person name="William W."/>
        </authorList>
    </citation>
    <scope>NUCLEOTIDE SEQUENCE</scope>
</reference>
<sequence>MDFRLVDWFKLSDLVHLISNKAFLMARRKNLISDLLKKNSYESLDEYEEKVFPLFQNEHYQSLAKEMNFHQKLFEKFQHYALRLMVTIDEEYEASPRTGIKLLVTKQMDEIENQSFSWKYQNFSQYLSFKKSTEFICAIFIKNQENKNKIDSTLSIFNNQNGQQFFIIPYSDKTILNFIYKKEGKYYFNRKQLILNLIPISSPRVYQKEVQTIFQLKSCNFYELILQPSELQNQSRIDKFTEKIKIAQENYFQNHLYTQHFDDSQLSAIKNATDFSQKFTLIEGPPGTGKTQTIFGILSILQSSLKESRKNNKKDIILILGKSNSVVNDLVRKINQKLDDQNSIINCSDEQPDHLKVVRFGRPELCENDIARYSLEIRSQEQFFEKYKSEINSIFSQYITQEIKQLLIKEEIQDYLAYLIDLKQQITLVSLMKYIEYVNFKTKNQKILNAFGQVYDKMYNQLKAEEQSYQIIEQEFLKYRHIIVSTLNSCCKKRLIRALRNVNLRMCIVDEAPTALEPSQLIPFIEYSEISKIVLLGDTKQLSPIVVANQSEKYFLNRSLFERMLQQIDSKKLKYQYRQMPNLAQITSKIFYSGTLKTSLMSMQFPEYIRKIVRNNRNSLFFNTPYGTEQIQETSYKNSLECKAIIQLVKYLLSDEIKLKKNKIISIISGYSMQKELLRMQLKENELLNYVEVDTFDSFQGKENEIVILSLVRSNDKVGFLTDKRRVNVALSRAKYCQFVFGSQFTLEKDNRIWQKIIKIYKQNKQIIDYDDESFKQESFFKQQLNLIQ</sequence>
<organism evidence="7 8">
    <name type="scientific">Paramecium sonneborni</name>
    <dbReference type="NCBI Taxonomy" id="65129"/>
    <lineage>
        <taxon>Eukaryota</taxon>
        <taxon>Sar</taxon>
        <taxon>Alveolata</taxon>
        <taxon>Ciliophora</taxon>
        <taxon>Intramacronucleata</taxon>
        <taxon>Oligohymenophorea</taxon>
        <taxon>Peniculida</taxon>
        <taxon>Parameciidae</taxon>
        <taxon>Paramecium</taxon>
    </lineage>
</organism>
<dbReference type="InterPro" id="IPR045055">
    <property type="entry name" value="DNA2/NAM7-like"/>
</dbReference>
<evidence type="ECO:0000313" key="8">
    <source>
        <dbReference type="Proteomes" id="UP000692954"/>
    </source>
</evidence>
<keyword evidence="2" id="KW-0378">Hydrolase</keyword>
<accession>A0A8S1NC65</accession>
<dbReference type="InterPro" id="IPR047187">
    <property type="entry name" value="SF1_C_Upf1"/>
</dbReference>
<dbReference type="CDD" id="cd18808">
    <property type="entry name" value="SF1_C_Upf1"/>
    <property type="match status" value="1"/>
</dbReference>
<dbReference type="PANTHER" id="PTHR10887">
    <property type="entry name" value="DNA2/NAM7 HELICASE FAMILY"/>
    <property type="match status" value="1"/>
</dbReference>
<protein>
    <submittedName>
        <fullName evidence="7">Uncharacterized protein</fullName>
    </submittedName>
</protein>
<dbReference type="EMBL" id="CAJJDN010000050">
    <property type="protein sequence ID" value="CAD8086625.1"/>
    <property type="molecule type" value="Genomic_DNA"/>
</dbReference>
<dbReference type="PANTHER" id="PTHR10887:SF495">
    <property type="entry name" value="HELICASE SENATAXIN ISOFORM X1-RELATED"/>
    <property type="match status" value="1"/>
</dbReference>
<keyword evidence="1" id="KW-0547">Nucleotide-binding</keyword>
<dbReference type="InterPro" id="IPR041679">
    <property type="entry name" value="DNA2/NAM7-like_C"/>
</dbReference>
<evidence type="ECO:0000259" key="6">
    <source>
        <dbReference type="Pfam" id="PF13087"/>
    </source>
</evidence>
<dbReference type="AlphaFoldDB" id="A0A8S1NC65"/>
<name>A0A8S1NC65_9CILI</name>
<keyword evidence="4" id="KW-0067">ATP-binding</keyword>
<evidence type="ECO:0000256" key="2">
    <source>
        <dbReference type="ARBA" id="ARBA00022801"/>
    </source>
</evidence>
<dbReference type="GO" id="GO:0005694">
    <property type="term" value="C:chromosome"/>
    <property type="evidence" value="ECO:0007669"/>
    <property type="project" value="UniProtKB-ARBA"/>
</dbReference>
<dbReference type="GO" id="GO:0016787">
    <property type="term" value="F:hydrolase activity"/>
    <property type="evidence" value="ECO:0007669"/>
    <property type="project" value="UniProtKB-KW"/>
</dbReference>
<dbReference type="InterPro" id="IPR041677">
    <property type="entry name" value="DNA2/NAM7_AAA_11"/>
</dbReference>